<proteinExistence type="predicted"/>
<evidence type="ECO:0000313" key="3">
    <source>
        <dbReference type="Proteomes" id="UP000525652"/>
    </source>
</evidence>
<evidence type="ECO:0000259" key="1">
    <source>
        <dbReference type="Pfam" id="PF00561"/>
    </source>
</evidence>
<dbReference type="InterPro" id="IPR029058">
    <property type="entry name" value="AB_hydrolase_fold"/>
</dbReference>
<comment type="caution">
    <text evidence="2">The sequence shown here is derived from an EMBL/GenBank/DDBJ whole genome shotgun (WGS) entry which is preliminary data.</text>
</comment>
<reference evidence="2 3" key="1">
    <citation type="submission" date="2020-07" db="EMBL/GenBank/DDBJ databases">
        <authorList>
            <person name="Feng X."/>
        </authorList>
    </citation>
    <scope>NUCLEOTIDE SEQUENCE [LARGE SCALE GENOMIC DNA]</scope>
    <source>
        <strain evidence="2 3">JCM14086</strain>
    </source>
</reference>
<organism evidence="2 3">
    <name type="scientific">Puniceicoccus vermicola</name>
    <dbReference type="NCBI Taxonomy" id="388746"/>
    <lineage>
        <taxon>Bacteria</taxon>
        <taxon>Pseudomonadati</taxon>
        <taxon>Verrucomicrobiota</taxon>
        <taxon>Opitutia</taxon>
        <taxon>Puniceicoccales</taxon>
        <taxon>Puniceicoccaceae</taxon>
        <taxon>Puniceicoccus</taxon>
    </lineage>
</organism>
<dbReference type="GO" id="GO:0016787">
    <property type="term" value="F:hydrolase activity"/>
    <property type="evidence" value="ECO:0007669"/>
    <property type="project" value="UniProtKB-KW"/>
</dbReference>
<evidence type="ECO:0000313" key="2">
    <source>
        <dbReference type="EMBL" id="MBC2603672.1"/>
    </source>
</evidence>
<keyword evidence="2" id="KW-0378">Hydrolase</keyword>
<dbReference type="RefSeq" id="WP_185694298.1">
    <property type="nucleotide sequence ID" value="NZ_JACHVA010000128.1"/>
</dbReference>
<feature type="domain" description="AB hydrolase-1" evidence="1">
    <location>
        <begin position="12"/>
        <end position="114"/>
    </location>
</feature>
<dbReference type="Pfam" id="PF00561">
    <property type="entry name" value="Abhydrolase_1"/>
    <property type="match status" value="1"/>
</dbReference>
<dbReference type="SUPFAM" id="SSF53474">
    <property type="entry name" value="alpha/beta-Hydrolases"/>
    <property type="match status" value="1"/>
</dbReference>
<dbReference type="PANTHER" id="PTHR37946">
    <property type="entry name" value="SLL1969 PROTEIN"/>
    <property type="match status" value="1"/>
</dbReference>
<dbReference type="EMBL" id="JACHVA010000128">
    <property type="protein sequence ID" value="MBC2603672.1"/>
    <property type="molecule type" value="Genomic_DNA"/>
</dbReference>
<protein>
    <submittedName>
        <fullName evidence="2">Alpha/beta fold hydrolase</fullName>
    </submittedName>
</protein>
<keyword evidence="3" id="KW-1185">Reference proteome</keyword>
<sequence>MGFAAIAQGRDAVILLHGLARSSSSMEKMEEALAEEGYRVFNIDYPSSTASIEELSETAMAEVTEDPDFQECSQVHFVTHSMGGILVRSYLSGNELPKLGRVVMLAPPNQGSEVVDEIGDWWIFEKINGPAGKELGTDEDSTPNQLGPVDFELGIIAGDRSVNWINSTMIEGPDDGKVSVEFTKVEGMKEHIVIHATHPFIMNHAEVIEKTILFLQTGSFED</sequence>
<name>A0A7X1B177_9BACT</name>
<dbReference type="PANTHER" id="PTHR37946:SF1">
    <property type="entry name" value="SLL1969 PROTEIN"/>
    <property type="match status" value="1"/>
</dbReference>
<accession>A0A7X1B177</accession>
<gene>
    <name evidence="2" type="ORF">H5P30_17965</name>
</gene>
<dbReference type="Proteomes" id="UP000525652">
    <property type="component" value="Unassembled WGS sequence"/>
</dbReference>
<dbReference type="InterPro" id="IPR000073">
    <property type="entry name" value="AB_hydrolase_1"/>
</dbReference>
<dbReference type="Gene3D" id="3.40.50.1820">
    <property type="entry name" value="alpha/beta hydrolase"/>
    <property type="match status" value="1"/>
</dbReference>
<dbReference type="AlphaFoldDB" id="A0A7X1B177"/>